<keyword evidence="1" id="KW-0732">Signal</keyword>
<dbReference type="Proteomes" id="UP001347796">
    <property type="component" value="Unassembled WGS sequence"/>
</dbReference>
<evidence type="ECO:0000313" key="3">
    <source>
        <dbReference type="Proteomes" id="UP001347796"/>
    </source>
</evidence>
<gene>
    <name evidence="2" type="ORF">SNE40_016309</name>
</gene>
<dbReference type="AlphaFoldDB" id="A0AAN8JDX0"/>
<protein>
    <submittedName>
        <fullName evidence="2">Uncharacterized protein</fullName>
    </submittedName>
</protein>
<proteinExistence type="predicted"/>
<evidence type="ECO:0000313" key="2">
    <source>
        <dbReference type="EMBL" id="KAK6172699.1"/>
    </source>
</evidence>
<keyword evidence="3" id="KW-1185">Reference proteome</keyword>
<organism evidence="2 3">
    <name type="scientific">Patella caerulea</name>
    <name type="common">Rayed Mediterranean limpet</name>
    <dbReference type="NCBI Taxonomy" id="87958"/>
    <lineage>
        <taxon>Eukaryota</taxon>
        <taxon>Metazoa</taxon>
        <taxon>Spiralia</taxon>
        <taxon>Lophotrochozoa</taxon>
        <taxon>Mollusca</taxon>
        <taxon>Gastropoda</taxon>
        <taxon>Patellogastropoda</taxon>
        <taxon>Patelloidea</taxon>
        <taxon>Patellidae</taxon>
        <taxon>Patella</taxon>
    </lineage>
</organism>
<evidence type="ECO:0000256" key="1">
    <source>
        <dbReference type="SAM" id="SignalP"/>
    </source>
</evidence>
<accession>A0AAN8JDX0</accession>
<feature type="chain" id="PRO_5042965376" evidence="1">
    <location>
        <begin position="24"/>
        <end position="609"/>
    </location>
</feature>
<comment type="caution">
    <text evidence="2">The sequence shown here is derived from an EMBL/GenBank/DDBJ whole genome shotgun (WGS) entry which is preliminary data.</text>
</comment>
<dbReference type="EMBL" id="JAZGQO010000011">
    <property type="protein sequence ID" value="KAK6172699.1"/>
    <property type="molecule type" value="Genomic_DNA"/>
</dbReference>
<name>A0AAN8JDX0_PATCE</name>
<reference evidence="2 3" key="1">
    <citation type="submission" date="2024-01" db="EMBL/GenBank/DDBJ databases">
        <title>The genome of the rayed Mediterranean limpet Patella caerulea (Linnaeus, 1758).</title>
        <authorList>
            <person name="Anh-Thu Weber A."/>
            <person name="Halstead-Nussloch G."/>
        </authorList>
    </citation>
    <scope>NUCLEOTIDE SEQUENCE [LARGE SCALE GENOMIC DNA]</scope>
    <source>
        <strain evidence="2">AATW-2023a</strain>
        <tissue evidence="2">Whole specimen</tissue>
    </source>
</reference>
<sequence length="609" mass="68632">MKLTPHTYVCVFLVLVAVTSCGAKIFRIEAESTKGNHPVHYRSNASHDRDVWLHQMELLSFNFCLIRETNVKINNVRFSNDGGADTCSIELNGLETGEFESPAGSDYGFLWNVFKSSGNVGSTTTLDYRWNTITLLVKSADAYGIEIDHIDVYVEDDEVNEDIFTCILPCLSDLPVVTAAAPGLTEGRVVQRSYSTQCAEEDNVNVAVFNSGVTKYEITASLPRYQSFLNLRDEDTRNCPFLTPVYWLYENVKISPNTKSLTSNTSELFFSQKLAPAPYTITKMAVTFTLQGRKKGYIDSEIGSTLYMTMDSPDAPSDVVVSYKHRNGTIIEFSSVTFSDMLISTVWNIPDFTWKEDFINNIFVTVKSTSLDQQLVNFRLERRYTGPDVVIPLYSSDRVVLEGIRVDFWWQAPESMELVRPSTAQTWNNIAYFRIYVSLPWSDGYSQVLVLYQDGNMRLLNPTPHGLDWTPFGTSVILGQTNVDDFRPAVSITKVEIEPEDLTMKIVYSDGSSVDVKLVTSIEKTKLFVSNIDFKKLTTTHPFATFRSMYVQAGNTDSDSIVSDKFTTNPILGGDWSTINGTSFLLYRRCESKHLTQSPDIHLQVTDTE</sequence>
<dbReference type="PROSITE" id="PS51257">
    <property type="entry name" value="PROKAR_LIPOPROTEIN"/>
    <property type="match status" value="1"/>
</dbReference>
<feature type="signal peptide" evidence="1">
    <location>
        <begin position="1"/>
        <end position="23"/>
    </location>
</feature>